<accession>A0A6M3JC04</accession>
<reference evidence="1" key="1">
    <citation type="submission" date="2020-03" db="EMBL/GenBank/DDBJ databases">
        <title>The deep terrestrial virosphere.</title>
        <authorList>
            <person name="Holmfeldt K."/>
            <person name="Nilsson E."/>
            <person name="Simone D."/>
            <person name="Lopez-Fernandez M."/>
            <person name="Wu X."/>
            <person name="de Brujin I."/>
            <person name="Lundin D."/>
            <person name="Andersson A."/>
            <person name="Bertilsson S."/>
            <person name="Dopson M."/>
        </authorList>
    </citation>
    <scope>NUCLEOTIDE SEQUENCE</scope>
    <source>
        <strain evidence="2">MM415A00199</strain>
        <strain evidence="1">MM415B00346</strain>
    </source>
</reference>
<protein>
    <submittedName>
        <fullName evidence="1">Uncharacterized protein</fullName>
    </submittedName>
</protein>
<name>A0A6M3JC04_9ZZZZ</name>
<evidence type="ECO:0000313" key="1">
    <source>
        <dbReference type="EMBL" id="QJA66497.1"/>
    </source>
</evidence>
<dbReference type="AlphaFoldDB" id="A0A6M3JC04"/>
<sequence length="170" mass="18658">MSDDSSPTRSLYGSTLAGVERYRARKAEGDMLSEERLRNIEVYLGGNDYLARPSSYVRPLLATVRELQARVAEMEIAAAASSDPDDDCECVVRTALEARVAELEPDAKLGKMVREMPGGASIAREPGQKVRFSAVWPSGTRDKNGWMHYSERCYEDTPGAALEAAQKGEP</sequence>
<proteinExistence type="predicted"/>
<dbReference type="EMBL" id="MT141556">
    <property type="protein sequence ID" value="QJA66497.1"/>
    <property type="molecule type" value="Genomic_DNA"/>
</dbReference>
<evidence type="ECO:0000313" key="2">
    <source>
        <dbReference type="EMBL" id="QJA84364.1"/>
    </source>
</evidence>
<gene>
    <name evidence="2" type="ORF">MM415A00199_0021</name>
    <name evidence="1" type="ORF">MM415B00346_0007</name>
</gene>
<dbReference type="EMBL" id="MT142528">
    <property type="protein sequence ID" value="QJA84364.1"/>
    <property type="molecule type" value="Genomic_DNA"/>
</dbReference>
<organism evidence="1">
    <name type="scientific">viral metagenome</name>
    <dbReference type="NCBI Taxonomy" id="1070528"/>
    <lineage>
        <taxon>unclassified sequences</taxon>
        <taxon>metagenomes</taxon>
        <taxon>organismal metagenomes</taxon>
    </lineage>
</organism>